<gene>
    <name evidence="1" type="ORF">EDM59_27840</name>
</gene>
<comment type="caution">
    <text evidence="1">The sequence shown here is derived from an EMBL/GenBank/DDBJ whole genome shotgun (WGS) entry which is preliminary data.</text>
</comment>
<name>A0A3M8CW69_9BACL</name>
<evidence type="ECO:0000313" key="1">
    <source>
        <dbReference type="EMBL" id="RNB79065.1"/>
    </source>
</evidence>
<reference evidence="1 2" key="1">
    <citation type="submission" date="2018-10" db="EMBL/GenBank/DDBJ databases">
        <title>Phylogenomics of Brevibacillus.</title>
        <authorList>
            <person name="Dunlap C."/>
        </authorList>
    </citation>
    <scope>NUCLEOTIDE SEQUENCE [LARGE SCALE GENOMIC DNA]</scope>
    <source>
        <strain evidence="1 2">JCM 15774</strain>
    </source>
</reference>
<dbReference type="AlphaFoldDB" id="A0A3M8CW69"/>
<evidence type="ECO:0000313" key="2">
    <source>
        <dbReference type="Proteomes" id="UP000269573"/>
    </source>
</evidence>
<protein>
    <submittedName>
        <fullName evidence="1">Uncharacterized protein</fullName>
    </submittedName>
</protein>
<organism evidence="1 2">
    <name type="scientific">Brevibacillus nitrificans</name>
    <dbReference type="NCBI Taxonomy" id="651560"/>
    <lineage>
        <taxon>Bacteria</taxon>
        <taxon>Bacillati</taxon>
        <taxon>Bacillota</taxon>
        <taxon>Bacilli</taxon>
        <taxon>Bacillales</taxon>
        <taxon>Paenibacillaceae</taxon>
        <taxon>Brevibacillus</taxon>
    </lineage>
</organism>
<keyword evidence="2" id="KW-1185">Reference proteome</keyword>
<accession>A0A3M8CW69</accession>
<dbReference type="EMBL" id="RHHU01000021">
    <property type="protein sequence ID" value="RNB79065.1"/>
    <property type="molecule type" value="Genomic_DNA"/>
</dbReference>
<sequence length="59" mass="6324">MKSFHSVPMHMVIAQLESGRTYLLKSVVTGGPNAGNANIVTYTAHSSINVPFGRHKGTL</sequence>
<dbReference type="Proteomes" id="UP000269573">
    <property type="component" value="Unassembled WGS sequence"/>
</dbReference>
<proteinExistence type="predicted"/>